<dbReference type="PRINTS" id="PR00455">
    <property type="entry name" value="HTHTETR"/>
</dbReference>
<name>A0A7Z0C1Z1_9ACTN</name>
<keyword evidence="7" id="KW-1185">Reference proteome</keyword>
<protein>
    <submittedName>
        <fullName evidence="6">AcrR family transcriptional regulator</fullName>
    </submittedName>
</protein>
<dbReference type="InterPro" id="IPR011075">
    <property type="entry name" value="TetR_C"/>
</dbReference>
<keyword evidence="3" id="KW-0804">Transcription</keyword>
<keyword evidence="2 4" id="KW-0238">DNA-binding</keyword>
<evidence type="ECO:0000256" key="2">
    <source>
        <dbReference type="ARBA" id="ARBA00023125"/>
    </source>
</evidence>
<dbReference type="InterPro" id="IPR009057">
    <property type="entry name" value="Homeodomain-like_sf"/>
</dbReference>
<organism evidence="6 7">
    <name type="scientific">Nocardioides marinus</name>
    <dbReference type="NCBI Taxonomy" id="374514"/>
    <lineage>
        <taxon>Bacteria</taxon>
        <taxon>Bacillati</taxon>
        <taxon>Actinomycetota</taxon>
        <taxon>Actinomycetes</taxon>
        <taxon>Propionibacteriales</taxon>
        <taxon>Nocardioidaceae</taxon>
        <taxon>Nocardioides</taxon>
    </lineage>
</organism>
<reference evidence="6 7" key="1">
    <citation type="submission" date="2020-07" db="EMBL/GenBank/DDBJ databases">
        <title>Sequencing the genomes of 1000 actinobacteria strains.</title>
        <authorList>
            <person name="Klenk H.-P."/>
        </authorList>
    </citation>
    <scope>NUCLEOTIDE SEQUENCE [LARGE SCALE GENOMIC DNA]</scope>
    <source>
        <strain evidence="6 7">DSM 18248</strain>
    </source>
</reference>
<evidence type="ECO:0000313" key="7">
    <source>
        <dbReference type="Proteomes" id="UP000537326"/>
    </source>
</evidence>
<evidence type="ECO:0000256" key="1">
    <source>
        <dbReference type="ARBA" id="ARBA00023015"/>
    </source>
</evidence>
<accession>A0A7Z0C1Z1</accession>
<dbReference type="PANTHER" id="PTHR30055:SF230">
    <property type="entry name" value="TRANSCRIPTIONAL REGULATORY PROTEIN (PROBABLY TETR-FAMILY)-RELATED"/>
    <property type="match status" value="1"/>
</dbReference>
<dbReference type="PANTHER" id="PTHR30055">
    <property type="entry name" value="HTH-TYPE TRANSCRIPTIONAL REGULATOR RUTR"/>
    <property type="match status" value="1"/>
</dbReference>
<dbReference type="InterPro" id="IPR050109">
    <property type="entry name" value="HTH-type_TetR-like_transc_reg"/>
</dbReference>
<dbReference type="Proteomes" id="UP000537326">
    <property type="component" value="Unassembled WGS sequence"/>
</dbReference>
<dbReference type="RefSeq" id="WP_179530466.1">
    <property type="nucleotide sequence ID" value="NZ_BAAAPP010000012.1"/>
</dbReference>
<dbReference type="Pfam" id="PF00440">
    <property type="entry name" value="TetR_N"/>
    <property type="match status" value="1"/>
</dbReference>
<dbReference type="SUPFAM" id="SSF48498">
    <property type="entry name" value="Tetracyclin repressor-like, C-terminal domain"/>
    <property type="match status" value="1"/>
</dbReference>
<feature type="DNA-binding region" description="H-T-H motif" evidence="4">
    <location>
        <begin position="34"/>
        <end position="53"/>
    </location>
</feature>
<dbReference type="EMBL" id="JACBZI010000001">
    <property type="protein sequence ID" value="NYI09503.1"/>
    <property type="molecule type" value="Genomic_DNA"/>
</dbReference>
<dbReference type="Pfam" id="PF16859">
    <property type="entry name" value="TetR_C_11"/>
    <property type="match status" value="1"/>
</dbReference>
<proteinExistence type="predicted"/>
<dbReference type="Gene3D" id="1.10.357.10">
    <property type="entry name" value="Tetracycline Repressor, domain 2"/>
    <property type="match status" value="1"/>
</dbReference>
<evidence type="ECO:0000256" key="3">
    <source>
        <dbReference type="ARBA" id="ARBA00023163"/>
    </source>
</evidence>
<dbReference type="PROSITE" id="PS50977">
    <property type="entry name" value="HTH_TETR_2"/>
    <property type="match status" value="1"/>
</dbReference>
<feature type="domain" description="HTH tetR-type" evidence="5">
    <location>
        <begin position="11"/>
        <end position="71"/>
    </location>
</feature>
<evidence type="ECO:0000259" key="5">
    <source>
        <dbReference type="PROSITE" id="PS50977"/>
    </source>
</evidence>
<dbReference type="GO" id="GO:0000976">
    <property type="term" value="F:transcription cis-regulatory region binding"/>
    <property type="evidence" value="ECO:0007669"/>
    <property type="project" value="TreeGrafter"/>
</dbReference>
<dbReference type="AlphaFoldDB" id="A0A7Z0C1Z1"/>
<dbReference type="Gene3D" id="1.10.10.60">
    <property type="entry name" value="Homeodomain-like"/>
    <property type="match status" value="1"/>
</dbReference>
<evidence type="ECO:0000256" key="4">
    <source>
        <dbReference type="PROSITE-ProRule" id="PRU00335"/>
    </source>
</evidence>
<sequence length="196" mass="20530">MRKEPGRPRDDRIDAAVLDAATTLLLEVGYADLRVSAVADRAGTTRPAVYRRWPTKAHLVHEAAFRDHPPAAPATAPPPAGSLDDDVHHLVHAVALQLSTPLARAAVPGLLADAAGDPTLHAQLLERFALAGWGGVDARLAAAVERGEARPDVDAGTLLETAIGAALLATFLRGADALDDDWVARTAALLLRGLHA</sequence>
<dbReference type="SUPFAM" id="SSF46689">
    <property type="entry name" value="Homeodomain-like"/>
    <property type="match status" value="1"/>
</dbReference>
<gene>
    <name evidence="6" type="ORF">BKA05_001018</name>
</gene>
<dbReference type="InterPro" id="IPR036271">
    <property type="entry name" value="Tet_transcr_reg_TetR-rel_C_sf"/>
</dbReference>
<dbReference type="InterPro" id="IPR001647">
    <property type="entry name" value="HTH_TetR"/>
</dbReference>
<keyword evidence="1" id="KW-0805">Transcription regulation</keyword>
<evidence type="ECO:0000313" key="6">
    <source>
        <dbReference type="EMBL" id="NYI09503.1"/>
    </source>
</evidence>
<comment type="caution">
    <text evidence="6">The sequence shown here is derived from an EMBL/GenBank/DDBJ whole genome shotgun (WGS) entry which is preliminary data.</text>
</comment>
<dbReference type="GO" id="GO:0003700">
    <property type="term" value="F:DNA-binding transcription factor activity"/>
    <property type="evidence" value="ECO:0007669"/>
    <property type="project" value="TreeGrafter"/>
</dbReference>